<dbReference type="Gene3D" id="3.40.50.620">
    <property type="entry name" value="HUPs"/>
    <property type="match status" value="1"/>
</dbReference>
<dbReference type="InterPro" id="IPR003613">
    <property type="entry name" value="Ubox_domain"/>
</dbReference>
<evidence type="ECO:0000256" key="6">
    <source>
        <dbReference type="ARBA" id="ARBA00022741"/>
    </source>
</evidence>
<keyword evidence="15" id="KW-1185">Reference proteome</keyword>
<feature type="domain" description="U-box" evidence="14">
    <location>
        <begin position="827"/>
        <end position="898"/>
    </location>
</feature>
<keyword evidence="6 10" id="KW-0547">Nucleotide-binding</keyword>
<evidence type="ECO:0000256" key="5">
    <source>
        <dbReference type="ARBA" id="ARBA00022679"/>
    </source>
</evidence>
<evidence type="ECO:0000256" key="7">
    <source>
        <dbReference type="ARBA" id="ARBA00022777"/>
    </source>
</evidence>
<feature type="compositionally biased region" description="Low complexity" evidence="12">
    <location>
        <begin position="313"/>
        <end position="323"/>
    </location>
</feature>
<proteinExistence type="predicted"/>
<dbReference type="PROSITE" id="PS00108">
    <property type="entry name" value="PROTEIN_KINASE_ST"/>
    <property type="match status" value="1"/>
</dbReference>
<dbReference type="Pfam" id="PF00069">
    <property type="entry name" value="Pkinase"/>
    <property type="match status" value="1"/>
</dbReference>
<dbReference type="Pfam" id="PF04564">
    <property type="entry name" value="U-box"/>
    <property type="match status" value="1"/>
</dbReference>
<dbReference type="Proteomes" id="UP000827889">
    <property type="component" value="Chromosome 3"/>
</dbReference>
<dbReference type="InterPro" id="IPR011009">
    <property type="entry name" value="Kinase-like_dom_sf"/>
</dbReference>
<keyword evidence="9 10" id="KW-0067">ATP-binding</keyword>
<dbReference type="Gene3D" id="3.30.40.10">
    <property type="entry name" value="Zinc/RING finger domain, C3HC4 (zinc finger)"/>
    <property type="match status" value="1"/>
</dbReference>
<organism evidence="15 16">
    <name type="scientific">Rhodamnia argentea</name>
    <dbReference type="NCBI Taxonomy" id="178133"/>
    <lineage>
        <taxon>Eukaryota</taxon>
        <taxon>Viridiplantae</taxon>
        <taxon>Streptophyta</taxon>
        <taxon>Embryophyta</taxon>
        <taxon>Tracheophyta</taxon>
        <taxon>Spermatophyta</taxon>
        <taxon>Magnoliopsida</taxon>
        <taxon>eudicotyledons</taxon>
        <taxon>Gunneridae</taxon>
        <taxon>Pentapetalae</taxon>
        <taxon>rosids</taxon>
        <taxon>malvids</taxon>
        <taxon>Myrtales</taxon>
        <taxon>Myrtaceae</taxon>
        <taxon>Myrtoideae</taxon>
        <taxon>Myrteae</taxon>
        <taxon>Australasian group</taxon>
        <taxon>Rhodamnia</taxon>
    </lineage>
</organism>
<dbReference type="PROSITE" id="PS50011">
    <property type="entry name" value="PROTEIN_KINASE_DOM"/>
    <property type="match status" value="1"/>
</dbReference>
<comment type="catalytic activity">
    <reaction evidence="1">
        <text>S-ubiquitinyl-[E2 ubiquitin-conjugating enzyme]-L-cysteine + [acceptor protein]-L-lysine = [E2 ubiquitin-conjugating enzyme]-L-cysteine + N(6)-ubiquitinyl-[acceptor protein]-L-lysine.</text>
        <dbReference type="EC" id="2.3.2.27"/>
    </reaction>
</comment>
<evidence type="ECO:0000256" key="11">
    <source>
        <dbReference type="SAM" id="Coils"/>
    </source>
</evidence>
<keyword evidence="8" id="KW-0833">Ubl conjugation pathway</keyword>
<feature type="domain" description="Protein kinase" evidence="13">
    <location>
        <begin position="541"/>
        <end position="809"/>
    </location>
</feature>
<gene>
    <name evidence="16" type="primary">LOC115727577</name>
</gene>
<evidence type="ECO:0000259" key="13">
    <source>
        <dbReference type="PROSITE" id="PS50011"/>
    </source>
</evidence>
<dbReference type="InterPro" id="IPR014729">
    <property type="entry name" value="Rossmann-like_a/b/a_fold"/>
</dbReference>
<dbReference type="InterPro" id="IPR017441">
    <property type="entry name" value="Protein_kinase_ATP_BS"/>
</dbReference>
<sequence length="898" mass="100273">MAVLSRAPVITPSVDRIRIHEIGVSAIMASRGEIVPEPVTPAVEDKIHVAVGNNVKESKLTLIWAVQNSGGKKICVLYVLVPSQKIRMEGLGAEIPVSSATEQMVRAHRETERRNMHILLDEYLRICSQMGVRAEKLFTEAGSIEKGILELIQVHGIRKLVMGAAADRRYSKKMMELKSKKAISVREEAPLCCHIWFICSGHLIHTREASTDQADTEVPSSLVPINATPDSGVSTLSSSSSGTPRRNDTQKLTNPVQDMFSRVLFSSNSERRGGRSVVSFSPESPPGPSTAQSTLEREESYHETERSSRRSRSQSSVASSCSSIGATEMISSPDVMPEMSDRRGEISQSNCNDEDSAPSSTLDVNMNDDLYDQLEQALTEVENAKIDTLQEAVRRAKAEKDAIEGMRKVKALESLYAGEHKLRKEIEEALAKEEEELGKMKNQRDEVLEELRIALDQKSSLESQIAETDQIVNELEQKIISAVELLQSYHQERNELQIERDNALRKAEELRSRQGDTLSATFPQYFSEFSFSEIEEATRNFHPSLKIGEGGYGSIYKGSLRHTPVAIKMLHSHSLQGPQEFQQEVDVLSKVRHPNLVTLIGACPEAWTLVYEYLPNGSLEDRLSCRDNTPPLSWQTRTRIATELCSALIFLHSSKPHNIVHGDLKPANILLDAHLESKLSDFGICRLLSLNERSSNNTALCRTDPKGTFVYMDPEFLSTGELTTKSDVYSFGIILLRLLTGRPALGISKEVQYALSAGKLKSLLDPLAGDWPYVLAEQLAHLALRCCEMNRKDRPDLGSDVWRVLEPMRASCGDFSSFRMNSEERWQPPPYFICPILQEVMQDPQVAADGFTYEAEALRGWLESGHDASPMTNLQLAHKNLVPNRALRSAIQEWLQNH</sequence>
<dbReference type="PROSITE" id="PS51698">
    <property type="entry name" value="U_BOX"/>
    <property type="match status" value="1"/>
</dbReference>
<dbReference type="FunFam" id="3.30.200.20:FF:000162">
    <property type="entry name" value="Adenine nucleotide alpha hydrolase-like domain kinase"/>
    <property type="match status" value="1"/>
</dbReference>
<dbReference type="AlphaFoldDB" id="A0A8B8MUB1"/>
<evidence type="ECO:0000256" key="8">
    <source>
        <dbReference type="ARBA" id="ARBA00022786"/>
    </source>
</evidence>
<evidence type="ECO:0000256" key="9">
    <source>
        <dbReference type="ARBA" id="ARBA00022840"/>
    </source>
</evidence>
<dbReference type="EC" id="2.3.2.27" evidence="4"/>
<protein>
    <recommendedName>
        <fullName evidence="4">RING-type E3 ubiquitin transferase</fullName>
        <ecNumber evidence="4">2.3.2.27</ecNumber>
    </recommendedName>
</protein>
<dbReference type="InterPro" id="IPR013083">
    <property type="entry name" value="Znf_RING/FYVE/PHD"/>
</dbReference>
<dbReference type="GO" id="GO:0005524">
    <property type="term" value="F:ATP binding"/>
    <property type="evidence" value="ECO:0007669"/>
    <property type="project" value="UniProtKB-UniRule"/>
</dbReference>
<dbReference type="Gene3D" id="3.30.200.20">
    <property type="entry name" value="Phosphorylase Kinase, domain 1"/>
    <property type="match status" value="1"/>
</dbReference>
<evidence type="ECO:0000256" key="1">
    <source>
        <dbReference type="ARBA" id="ARBA00000900"/>
    </source>
</evidence>
<dbReference type="CDD" id="cd01989">
    <property type="entry name" value="USP_STK_Ubox_N"/>
    <property type="match status" value="1"/>
</dbReference>
<feature type="region of interest" description="Disordered" evidence="12">
    <location>
        <begin position="210"/>
        <end position="365"/>
    </location>
</feature>
<accession>A0A8B8MUB1</accession>
<feature type="compositionally biased region" description="Basic and acidic residues" evidence="12">
    <location>
        <begin position="295"/>
        <end position="308"/>
    </location>
</feature>
<feature type="coiled-coil region" evidence="11">
    <location>
        <begin position="367"/>
        <end position="513"/>
    </location>
</feature>
<evidence type="ECO:0000313" key="15">
    <source>
        <dbReference type="Proteomes" id="UP000827889"/>
    </source>
</evidence>
<comment type="function">
    <text evidence="2">Functions as an E3 ubiquitin ligase.</text>
</comment>
<name>A0A8B8MUB1_9MYRT</name>
<dbReference type="OrthoDB" id="4062651at2759"/>
<feature type="compositionally biased region" description="Low complexity" evidence="12">
    <location>
        <begin position="231"/>
        <end position="243"/>
    </location>
</feature>
<dbReference type="PROSITE" id="PS00107">
    <property type="entry name" value="PROTEIN_KINASE_ATP"/>
    <property type="match status" value="1"/>
</dbReference>
<dbReference type="InterPro" id="IPR051348">
    <property type="entry name" value="U-box_ubiquitin_ligases"/>
</dbReference>
<dbReference type="InterPro" id="IPR008271">
    <property type="entry name" value="Ser/Thr_kinase_AS"/>
</dbReference>
<dbReference type="Gene3D" id="1.10.510.10">
    <property type="entry name" value="Transferase(Phosphotransferase) domain 1"/>
    <property type="match status" value="1"/>
</dbReference>
<evidence type="ECO:0000256" key="10">
    <source>
        <dbReference type="PROSITE-ProRule" id="PRU10141"/>
    </source>
</evidence>
<dbReference type="SMART" id="SM00220">
    <property type="entry name" value="S_TKc"/>
    <property type="match status" value="1"/>
</dbReference>
<dbReference type="GO" id="GO:0016567">
    <property type="term" value="P:protein ubiquitination"/>
    <property type="evidence" value="ECO:0007669"/>
    <property type="project" value="UniProtKB-UniPathway"/>
</dbReference>
<dbReference type="SUPFAM" id="SSF56112">
    <property type="entry name" value="Protein kinase-like (PK-like)"/>
    <property type="match status" value="1"/>
</dbReference>
<dbReference type="CDD" id="cd16655">
    <property type="entry name" value="RING-Ubox_WDSUB1-like"/>
    <property type="match status" value="1"/>
</dbReference>
<evidence type="ECO:0000256" key="12">
    <source>
        <dbReference type="SAM" id="MobiDB-lite"/>
    </source>
</evidence>
<evidence type="ECO:0000256" key="2">
    <source>
        <dbReference type="ARBA" id="ARBA00003861"/>
    </source>
</evidence>
<keyword evidence="7" id="KW-0418">Kinase</keyword>
<dbReference type="GO" id="GO:0061630">
    <property type="term" value="F:ubiquitin protein ligase activity"/>
    <property type="evidence" value="ECO:0007669"/>
    <property type="project" value="UniProtKB-EC"/>
</dbReference>
<dbReference type="InterPro" id="IPR000719">
    <property type="entry name" value="Prot_kinase_dom"/>
</dbReference>
<evidence type="ECO:0000256" key="3">
    <source>
        <dbReference type="ARBA" id="ARBA00004906"/>
    </source>
</evidence>
<keyword evidence="11" id="KW-0175">Coiled coil</keyword>
<evidence type="ECO:0000259" key="14">
    <source>
        <dbReference type="PROSITE" id="PS51698"/>
    </source>
</evidence>
<dbReference type="GeneID" id="115727577"/>
<dbReference type="PANTHER" id="PTHR45647:SF100">
    <property type="entry name" value="U-BOX DOMAIN-CONTAINING PROTEIN 33"/>
    <property type="match status" value="1"/>
</dbReference>
<dbReference type="KEGG" id="rarg:115727577"/>
<dbReference type="UniPathway" id="UPA00143"/>
<dbReference type="CDD" id="cd14066">
    <property type="entry name" value="STKc_IRAK"/>
    <property type="match status" value="1"/>
</dbReference>
<evidence type="ECO:0000256" key="4">
    <source>
        <dbReference type="ARBA" id="ARBA00012483"/>
    </source>
</evidence>
<comment type="pathway">
    <text evidence="3">Protein modification; protein ubiquitination.</text>
</comment>
<dbReference type="SUPFAM" id="SSF57850">
    <property type="entry name" value="RING/U-box"/>
    <property type="match status" value="1"/>
</dbReference>
<dbReference type="GO" id="GO:0004672">
    <property type="term" value="F:protein kinase activity"/>
    <property type="evidence" value="ECO:0007669"/>
    <property type="project" value="InterPro"/>
</dbReference>
<keyword evidence="5" id="KW-0808">Transferase</keyword>
<dbReference type="RefSeq" id="XP_030513672.1">
    <property type="nucleotide sequence ID" value="XM_030657812.2"/>
</dbReference>
<reference evidence="16" key="1">
    <citation type="submission" date="2025-08" db="UniProtKB">
        <authorList>
            <consortium name="RefSeq"/>
        </authorList>
    </citation>
    <scope>IDENTIFICATION</scope>
    <source>
        <tissue evidence="16">Leaf</tissue>
    </source>
</reference>
<evidence type="ECO:0000313" key="16">
    <source>
        <dbReference type="RefSeq" id="XP_030513672.1"/>
    </source>
</evidence>
<feature type="compositionally biased region" description="Polar residues" evidence="12">
    <location>
        <begin position="346"/>
        <end position="364"/>
    </location>
</feature>
<dbReference type="SMART" id="SM00504">
    <property type="entry name" value="Ubox"/>
    <property type="match status" value="1"/>
</dbReference>
<feature type="binding site" evidence="10">
    <location>
        <position position="568"/>
    </location>
    <ligand>
        <name>ATP</name>
        <dbReference type="ChEBI" id="CHEBI:30616"/>
    </ligand>
</feature>
<dbReference type="PANTHER" id="PTHR45647">
    <property type="entry name" value="OS02G0152300 PROTEIN"/>
    <property type="match status" value="1"/>
</dbReference>